<dbReference type="InterPro" id="IPR045621">
    <property type="entry name" value="BPD_transp_1_N"/>
</dbReference>
<dbReference type="GO" id="GO:0005886">
    <property type="term" value="C:plasma membrane"/>
    <property type="evidence" value="ECO:0007669"/>
    <property type="project" value="UniProtKB-SubCell"/>
</dbReference>
<gene>
    <name evidence="9" type="ORF">QRX50_40105</name>
</gene>
<evidence type="ECO:0000256" key="1">
    <source>
        <dbReference type="ARBA" id="ARBA00004651"/>
    </source>
</evidence>
<evidence type="ECO:0000256" key="3">
    <source>
        <dbReference type="ARBA" id="ARBA00022475"/>
    </source>
</evidence>
<dbReference type="AlphaFoldDB" id="A0A9Y2IEB4"/>
<keyword evidence="5 7" id="KW-1133">Transmembrane helix</keyword>
<sequence>MTAIAVPARRRRTRSLPATPRYVAGRLGQAVLALFGVTTIVFFALRLSGDPARLLVPEGATAADIERVREQLGLSDSLWHQYLSFLGNAVRGDLGYSYVQNRPATALIAERLPYTANLAVAALILSVVFGVVIGVITALKRGRWQERVLMPIVLVGQAMPAFWTGLLLVLVFSVALRWLPSTGYDGPLSLLLPAVTLASLSAAAIARVTRGAVLEQLSQDYVRTARAKGASTTRLVLRHLARNSAIPVLTVAALELANLLGGAVVTEVIFAWPGIGQLTIQSVSARDFPVVQAIVLFASAVYIVINLLTDLLYGVIDRRVATGGNGGAA</sequence>
<name>A0A9Y2IEB4_9PSEU</name>
<feature type="transmembrane region" description="Helical" evidence="7">
    <location>
        <begin position="118"/>
        <end position="139"/>
    </location>
</feature>
<feature type="transmembrane region" description="Helical" evidence="7">
    <location>
        <begin position="21"/>
        <end position="45"/>
    </location>
</feature>
<organism evidence="9 10">
    <name type="scientific">Amycolatopsis carbonis</name>
    <dbReference type="NCBI Taxonomy" id="715471"/>
    <lineage>
        <taxon>Bacteria</taxon>
        <taxon>Bacillati</taxon>
        <taxon>Actinomycetota</taxon>
        <taxon>Actinomycetes</taxon>
        <taxon>Pseudonocardiales</taxon>
        <taxon>Pseudonocardiaceae</taxon>
        <taxon>Amycolatopsis</taxon>
    </lineage>
</organism>
<keyword evidence="6 7" id="KW-0472">Membrane</keyword>
<evidence type="ECO:0000256" key="5">
    <source>
        <dbReference type="ARBA" id="ARBA00022989"/>
    </source>
</evidence>
<dbReference type="PANTHER" id="PTHR43163:SF6">
    <property type="entry name" value="DIPEPTIDE TRANSPORT SYSTEM PERMEASE PROTEIN DPPB-RELATED"/>
    <property type="match status" value="1"/>
</dbReference>
<dbReference type="Pfam" id="PF00528">
    <property type="entry name" value="BPD_transp_1"/>
    <property type="match status" value="1"/>
</dbReference>
<dbReference type="Pfam" id="PF19300">
    <property type="entry name" value="BPD_transp_1_N"/>
    <property type="match status" value="1"/>
</dbReference>
<keyword evidence="3" id="KW-1003">Cell membrane</keyword>
<comment type="subcellular location">
    <subcellularLocation>
        <location evidence="1 7">Cell membrane</location>
        <topology evidence="1 7">Multi-pass membrane protein</topology>
    </subcellularLocation>
</comment>
<dbReference type="SUPFAM" id="SSF161098">
    <property type="entry name" value="MetI-like"/>
    <property type="match status" value="1"/>
</dbReference>
<comment type="similarity">
    <text evidence="7">Belongs to the binding-protein-dependent transport system permease family.</text>
</comment>
<reference evidence="9 10" key="1">
    <citation type="submission" date="2023-06" db="EMBL/GenBank/DDBJ databases">
        <authorList>
            <person name="Oyuntsetseg B."/>
            <person name="Kim S.B."/>
        </authorList>
    </citation>
    <scope>NUCLEOTIDE SEQUENCE [LARGE SCALE GENOMIC DNA]</scope>
    <source>
        <strain evidence="9 10">2-15</strain>
    </source>
</reference>
<dbReference type="InterPro" id="IPR035906">
    <property type="entry name" value="MetI-like_sf"/>
</dbReference>
<evidence type="ECO:0000256" key="6">
    <source>
        <dbReference type="ARBA" id="ARBA00023136"/>
    </source>
</evidence>
<evidence type="ECO:0000313" key="9">
    <source>
        <dbReference type="EMBL" id="WIX77550.1"/>
    </source>
</evidence>
<feature type="transmembrane region" description="Helical" evidence="7">
    <location>
        <begin position="188"/>
        <end position="208"/>
    </location>
</feature>
<proteinExistence type="inferred from homology"/>
<evidence type="ECO:0000256" key="4">
    <source>
        <dbReference type="ARBA" id="ARBA00022692"/>
    </source>
</evidence>
<keyword evidence="4 7" id="KW-0812">Transmembrane</keyword>
<dbReference type="KEGG" id="acab:QRX50_40105"/>
<dbReference type="EMBL" id="CP127294">
    <property type="protein sequence ID" value="WIX77550.1"/>
    <property type="molecule type" value="Genomic_DNA"/>
</dbReference>
<evidence type="ECO:0000259" key="8">
    <source>
        <dbReference type="PROSITE" id="PS50928"/>
    </source>
</evidence>
<keyword evidence="2 7" id="KW-0813">Transport</keyword>
<feature type="transmembrane region" description="Helical" evidence="7">
    <location>
        <begin position="290"/>
        <end position="309"/>
    </location>
</feature>
<dbReference type="PANTHER" id="PTHR43163">
    <property type="entry name" value="DIPEPTIDE TRANSPORT SYSTEM PERMEASE PROTEIN DPPB-RELATED"/>
    <property type="match status" value="1"/>
</dbReference>
<feature type="transmembrane region" description="Helical" evidence="7">
    <location>
        <begin position="248"/>
        <end position="270"/>
    </location>
</feature>
<protein>
    <submittedName>
        <fullName evidence="9">ABC transporter permease</fullName>
    </submittedName>
</protein>
<dbReference type="GO" id="GO:0055085">
    <property type="term" value="P:transmembrane transport"/>
    <property type="evidence" value="ECO:0007669"/>
    <property type="project" value="InterPro"/>
</dbReference>
<dbReference type="CDD" id="cd06261">
    <property type="entry name" value="TM_PBP2"/>
    <property type="match status" value="1"/>
</dbReference>
<evidence type="ECO:0000256" key="2">
    <source>
        <dbReference type="ARBA" id="ARBA00022448"/>
    </source>
</evidence>
<evidence type="ECO:0000256" key="7">
    <source>
        <dbReference type="RuleBase" id="RU363032"/>
    </source>
</evidence>
<dbReference type="Gene3D" id="1.10.3720.10">
    <property type="entry name" value="MetI-like"/>
    <property type="match status" value="1"/>
</dbReference>
<dbReference type="RefSeq" id="WP_285968291.1">
    <property type="nucleotide sequence ID" value="NZ_CP127294.1"/>
</dbReference>
<feature type="domain" description="ABC transmembrane type-1" evidence="8">
    <location>
        <begin position="112"/>
        <end position="309"/>
    </location>
</feature>
<keyword evidence="10" id="KW-1185">Reference proteome</keyword>
<dbReference type="InterPro" id="IPR000515">
    <property type="entry name" value="MetI-like"/>
</dbReference>
<feature type="transmembrane region" description="Helical" evidence="7">
    <location>
        <begin position="151"/>
        <end position="176"/>
    </location>
</feature>
<dbReference type="Proteomes" id="UP001236014">
    <property type="component" value="Chromosome"/>
</dbReference>
<dbReference type="PROSITE" id="PS50928">
    <property type="entry name" value="ABC_TM1"/>
    <property type="match status" value="1"/>
</dbReference>
<accession>A0A9Y2IEB4</accession>
<evidence type="ECO:0000313" key="10">
    <source>
        <dbReference type="Proteomes" id="UP001236014"/>
    </source>
</evidence>